<dbReference type="AlphaFoldDB" id="A0A1H7MKD6"/>
<dbReference type="InterPro" id="IPR017946">
    <property type="entry name" value="PLC-like_Pdiesterase_TIM-brl"/>
</dbReference>
<feature type="signal peptide" evidence="1">
    <location>
        <begin position="1"/>
        <end position="19"/>
    </location>
</feature>
<protein>
    <submittedName>
        <fullName evidence="3">Glycerophosphoryl diester phosphodiesterase family protein</fullName>
    </submittedName>
</protein>
<dbReference type="PANTHER" id="PTHR46320:SF1">
    <property type="entry name" value="GLYCEROPHOSPHODIESTER PHOSPHODIESTERASE 1"/>
    <property type="match status" value="1"/>
</dbReference>
<accession>A0A1H7MKD6</accession>
<dbReference type="Proteomes" id="UP000199421">
    <property type="component" value="Unassembled WGS sequence"/>
</dbReference>
<dbReference type="GO" id="GO:0005886">
    <property type="term" value="C:plasma membrane"/>
    <property type="evidence" value="ECO:0007669"/>
    <property type="project" value="TreeGrafter"/>
</dbReference>
<evidence type="ECO:0000313" key="4">
    <source>
        <dbReference type="Proteomes" id="UP000199421"/>
    </source>
</evidence>
<dbReference type="Pfam" id="PF03009">
    <property type="entry name" value="GDPD"/>
    <property type="match status" value="1"/>
</dbReference>
<dbReference type="InterPro" id="IPR030395">
    <property type="entry name" value="GP_PDE_dom"/>
</dbReference>
<keyword evidence="4" id="KW-1185">Reference proteome</keyword>
<dbReference type="PROSITE" id="PS51704">
    <property type="entry name" value="GP_PDE"/>
    <property type="match status" value="1"/>
</dbReference>
<dbReference type="SUPFAM" id="SSF51695">
    <property type="entry name" value="PLC-like phosphodiesterases"/>
    <property type="match status" value="1"/>
</dbReference>
<dbReference type="GO" id="GO:0006580">
    <property type="term" value="P:ethanolamine metabolic process"/>
    <property type="evidence" value="ECO:0007669"/>
    <property type="project" value="TreeGrafter"/>
</dbReference>
<dbReference type="GO" id="GO:0070291">
    <property type="term" value="P:N-acylethanolamine metabolic process"/>
    <property type="evidence" value="ECO:0007669"/>
    <property type="project" value="TreeGrafter"/>
</dbReference>
<dbReference type="OrthoDB" id="384721at2"/>
<dbReference type="PANTHER" id="PTHR46320">
    <property type="entry name" value="GLYCEROPHOSPHODIESTER PHOSPHODIESTERASE 1"/>
    <property type="match status" value="1"/>
</dbReference>
<gene>
    <name evidence="3" type="ORF">SAMN05661044_02033</name>
</gene>
<dbReference type="GO" id="GO:0008889">
    <property type="term" value="F:glycerophosphodiester phosphodiesterase activity"/>
    <property type="evidence" value="ECO:0007669"/>
    <property type="project" value="TreeGrafter"/>
</dbReference>
<evidence type="ECO:0000259" key="2">
    <source>
        <dbReference type="PROSITE" id="PS51704"/>
    </source>
</evidence>
<dbReference type="GO" id="GO:0006644">
    <property type="term" value="P:phospholipid metabolic process"/>
    <property type="evidence" value="ECO:0007669"/>
    <property type="project" value="TreeGrafter"/>
</dbReference>
<evidence type="ECO:0000256" key="1">
    <source>
        <dbReference type="SAM" id="SignalP"/>
    </source>
</evidence>
<dbReference type="STRING" id="407022.SAMN05661044_02033"/>
<keyword evidence="1" id="KW-0732">Signal</keyword>
<dbReference type="Gene3D" id="3.20.20.190">
    <property type="entry name" value="Phosphatidylinositol (PI) phosphodiesterase"/>
    <property type="match status" value="1"/>
</dbReference>
<proteinExistence type="predicted"/>
<dbReference type="RefSeq" id="WP_093323027.1">
    <property type="nucleotide sequence ID" value="NZ_FOAF01000001.1"/>
</dbReference>
<feature type="domain" description="GP-PDE" evidence="2">
    <location>
        <begin position="27"/>
        <end position="261"/>
    </location>
</feature>
<feature type="chain" id="PRO_5011559419" evidence="1">
    <location>
        <begin position="20"/>
        <end position="261"/>
    </location>
</feature>
<dbReference type="EMBL" id="FOAF01000001">
    <property type="protein sequence ID" value="SEL11348.1"/>
    <property type="molecule type" value="Genomic_DNA"/>
</dbReference>
<sequence>MKGASLSLLGLLFCFSILAQQRDRSSYKLIAHRGGVVDEYTPENSLPALNRAIEAGYWMVEVDLRMSRDSVLFVHHDNNFNRFFNVDRKVNELKWSEISSLTSDVGTKILTFEEVLRNSRGKIKLMIDNKITGNDTILFSKILKIMKQYDQLEDAYMIGREESTTYFTGKIKLSCTRQQIEENKQKPGYKAEYYYLFSDNISREDVSWAEKEGVPVVGVINAWSMSDRESITAMASSKAEKLKAAGVRIYQIDSIFGELLK</sequence>
<reference evidence="4" key="1">
    <citation type="submission" date="2016-10" db="EMBL/GenBank/DDBJ databases">
        <authorList>
            <person name="Varghese N."/>
            <person name="Submissions S."/>
        </authorList>
    </citation>
    <scope>NUCLEOTIDE SEQUENCE [LARGE SCALE GENOMIC DNA]</scope>
    <source>
        <strain evidence="4">DSM 18733</strain>
    </source>
</reference>
<name>A0A1H7MKD6_OLID1</name>
<organism evidence="3 4">
    <name type="scientific">Olivibacter domesticus</name>
    <name type="common">Pseudosphingobacterium domesticum</name>
    <dbReference type="NCBI Taxonomy" id="407022"/>
    <lineage>
        <taxon>Bacteria</taxon>
        <taxon>Pseudomonadati</taxon>
        <taxon>Bacteroidota</taxon>
        <taxon>Sphingobacteriia</taxon>
        <taxon>Sphingobacteriales</taxon>
        <taxon>Sphingobacteriaceae</taxon>
        <taxon>Olivibacter</taxon>
    </lineage>
</organism>
<evidence type="ECO:0000313" key="3">
    <source>
        <dbReference type="EMBL" id="SEL11348.1"/>
    </source>
</evidence>
<dbReference type="CDD" id="cd08566">
    <property type="entry name" value="GDPD_AtGDE_like"/>
    <property type="match status" value="1"/>
</dbReference>